<name>A0A0H2RPX5_9AGAM</name>
<dbReference type="Proteomes" id="UP000053477">
    <property type="component" value="Unassembled WGS sequence"/>
</dbReference>
<evidence type="ECO:0000256" key="1">
    <source>
        <dbReference type="ARBA" id="ARBA00022857"/>
    </source>
</evidence>
<dbReference type="EMBL" id="KQ085950">
    <property type="protein sequence ID" value="KLO14005.1"/>
    <property type="molecule type" value="Genomic_DNA"/>
</dbReference>
<evidence type="ECO:0000313" key="5">
    <source>
        <dbReference type="Proteomes" id="UP000053477"/>
    </source>
</evidence>
<proteinExistence type="predicted"/>
<dbReference type="AlphaFoldDB" id="A0A0H2RPX5"/>
<evidence type="ECO:0000259" key="3">
    <source>
        <dbReference type="Pfam" id="PF05368"/>
    </source>
</evidence>
<dbReference type="InterPro" id="IPR008030">
    <property type="entry name" value="NmrA-like"/>
</dbReference>
<evidence type="ECO:0000256" key="2">
    <source>
        <dbReference type="ARBA" id="ARBA00023002"/>
    </source>
</evidence>
<gene>
    <name evidence="4" type="ORF">SCHPADRAFT_967111</name>
</gene>
<feature type="domain" description="NmrA-like" evidence="3">
    <location>
        <begin position="12"/>
        <end position="239"/>
    </location>
</feature>
<dbReference type="GO" id="GO:0016491">
    <property type="term" value="F:oxidoreductase activity"/>
    <property type="evidence" value="ECO:0007669"/>
    <property type="project" value="UniProtKB-KW"/>
</dbReference>
<keyword evidence="5" id="KW-1185">Reference proteome</keyword>
<dbReference type="InParanoid" id="A0A0H2RPX5"/>
<protein>
    <recommendedName>
        <fullName evidence="3">NmrA-like domain-containing protein</fullName>
    </recommendedName>
</protein>
<dbReference type="Gene3D" id="3.40.50.720">
    <property type="entry name" value="NAD(P)-binding Rossmann-like Domain"/>
    <property type="match status" value="1"/>
</dbReference>
<dbReference type="SUPFAM" id="SSF51735">
    <property type="entry name" value="NAD(P)-binding Rossmann-fold domains"/>
    <property type="match status" value="1"/>
</dbReference>
<accession>A0A0H2RPX5</accession>
<keyword evidence="2" id="KW-0560">Oxidoreductase</keyword>
<reference evidence="4 5" key="1">
    <citation type="submission" date="2015-04" db="EMBL/GenBank/DDBJ databases">
        <title>Complete genome sequence of Schizopora paradoxa KUC8140, a cosmopolitan wood degrader in East Asia.</title>
        <authorList>
            <consortium name="DOE Joint Genome Institute"/>
            <person name="Min B."/>
            <person name="Park H."/>
            <person name="Jang Y."/>
            <person name="Kim J.-J."/>
            <person name="Kim K.H."/>
            <person name="Pangilinan J."/>
            <person name="Lipzen A."/>
            <person name="Riley R."/>
            <person name="Grigoriev I.V."/>
            <person name="Spatafora J.W."/>
            <person name="Choi I.-G."/>
        </authorList>
    </citation>
    <scope>NUCLEOTIDE SEQUENCE [LARGE SCALE GENOMIC DNA]</scope>
    <source>
        <strain evidence="4 5">KUC8140</strain>
    </source>
</reference>
<organism evidence="4 5">
    <name type="scientific">Schizopora paradoxa</name>
    <dbReference type="NCBI Taxonomy" id="27342"/>
    <lineage>
        <taxon>Eukaryota</taxon>
        <taxon>Fungi</taxon>
        <taxon>Dikarya</taxon>
        <taxon>Basidiomycota</taxon>
        <taxon>Agaricomycotina</taxon>
        <taxon>Agaricomycetes</taxon>
        <taxon>Hymenochaetales</taxon>
        <taxon>Schizoporaceae</taxon>
        <taxon>Schizopora</taxon>
    </lineage>
</organism>
<dbReference type="PANTHER" id="PTHR47706:SF9">
    <property type="entry name" value="NMRA-LIKE DOMAIN-CONTAINING PROTEIN-RELATED"/>
    <property type="match status" value="1"/>
</dbReference>
<dbReference type="PANTHER" id="PTHR47706">
    <property type="entry name" value="NMRA-LIKE FAMILY PROTEIN"/>
    <property type="match status" value="1"/>
</dbReference>
<dbReference type="OrthoDB" id="5283654at2759"/>
<sequence length="321" mass="35627">MNNIIREHIPTGKSVTEVFLSAAYRPQFSRVVVFTRNATSSAALGLAAQGAEIVKVTFDDEDPEDAVTLKRALVGVDVVVNAIVSTPVAAPGMKVLVKAVVDAGVKVYFPSEFGVDRRLNAFEGFDMAEWYLKVEHLDYIKEISKRKDFKVVLVYTGLFLEDSLIVIGFHFKERRIEAFGSPDSKVAYTSKVDIGRSVAQLSLLSLSPDPNIAATVPLHVRIAGSNPSFTDIKHIFEKAYPQLSPIHVESLDLDEQREILKQDVITGRLGKEDNGRHLKLTFGEGKLDWSKENSNEIINPGEKLWKWKTIDEFVAEGGVKI</sequence>
<dbReference type="STRING" id="27342.A0A0H2RPX5"/>
<evidence type="ECO:0000313" key="4">
    <source>
        <dbReference type="EMBL" id="KLO14005.1"/>
    </source>
</evidence>
<dbReference type="InterPro" id="IPR036291">
    <property type="entry name" value="NAD(P)-bd_dom_sf"/>
</dbReference>
<dbReference type="Pfam" id="PF05368">
    <property type="entry name" value="NmrA"/>
    <property type="match status" value="1"/>
</dbReference>
<dbReference type="InterPro" id="IPR051609">
    <property type="entry name" value="NmrA/Isoflavone_reductase-like"/>
</dbReference>
<keyword evidence="1" id="KW-0521">NADP</keyword>